<organism evidence="2 3">
    <name type="scientific">Micrococcus flavus</name>
    <dbReference type="NCBI Taxonomy" id="384602"/>
    <lineage>
        <taxon>Bacteria</taxon>
        <taxon>Bacillati</taxon>
        <taxon>Actinomycetota</taxon>
        <taxon>Actinomycetes</taxon>
        <taxon>Micrococcales</taxon>
        <taxon>Micrococcaceae</taxon>
        <taxon>Micrococcus</taxon>
    </lineage>
</organism>
<dbReference type="AlphaFoldDB" id="A0A4Y8X1C5"/>
<sequence>MSSVPARGPARAAEVAREAAILAGAGAAILLQVADRRVGAGVAAHSRFTEDPLRRLRHTLGYVYAVALPEAAPARDAVVGMVQAQHARVRGVDGGGRPYSADDPDAQLWVAATLFWAGEQVRRRIWGVLDPEDAERLLREYAVLATALGVPTGAWPADRAAFTAYWDRAVAALEVTDDARAIAADLFSGQGLPAPLRAALPLARFVTAGMLPPRVRGGLGWSWTGRDSRREARLWALVRAVYPRLPRRVRGAVAAWTVRGLPTSS</sequence>
<proteinExistence type="predicted"/>
<dbReference type="RefSeq" id="WP_135030426.1">
    <property type="nucleotide sequence ID" value="NZ_BMLA01000010.1"/>
</dbReference>
<dbReference type="EMBL" id="JACHMC010000001">
    <property type="protein sequence ID" value="MBB4881736.1"/>
    <property type="molecule type" value="Genomic_DNA"/>
</dbReference>
<name>A0A4Y8X1C5_9MICC</name>
<dbReference type="PANTHER" id="PTHR36151">
    <property type="entry name" value="BLR2777 PROTEIN"/>
    <property type="match status" value="1"/>
</dbReference>
<protein>
    <submittedName>
        <fullName evidence="2">Uncharacterized protein (DUF2236 family)</fullName>
    </submittedName>
</protein>
<gene>
    <name evidence="2" type="ORF">BJ976_000087</name>
</gene>
<comment type="caution">
    <text evidence="2">The sequence shown here is derived from an EMBL/GenBank/DDBJ whole genome shotgun (WGS) entry which is preliminary data.</text>
</comment>
<dbReference type="OrthoDB" id="3422701at2"/>
<feature type="domain" description="ER-bound oxygenase mpaB/mpaB'/Rubber oxygenase catalytic" evidence="1">
    <location>
        <begin position="16"/>
        <end position="240"/>
    </location>
</feature>
<evidence type="ECO:0000259" key="1">
    <source>
        <dbReference type="Pfam" id="PF09995"/>
    </source>
</evidence>
<dbReference type="Pfam" id="PF09995">
    <property type="entry name" value="MPAB_Lcp_cat"/>
    <property type="match status" value="1"/>
</dbReference>
<keyword evidence="3" id="KW-1185">Reference proteome</keyword>
<dbReference type="GO" id="GO:0016491">
    <property type="term" value="F:oxidoreductase activity"/>
    <property type="evidence" value="ECO:0007669"/>
    <property type="project" value="InterPro"/>
</dbReference>
<dbReference type="Proteomes" id="UP000560081">
    <property type="component" value="Unassembled WGS sequence"/>
</dbReference>
<evidence type="ECO:0000313" key="2">
    <source>
        <dbReference type="EMBL" id="MBB4881736.1"/>
    </source>
</evidence>
<evidence type="ECO:0000313" key="3">
    <source>
        <dbReference type="Proteomes" id="UP000560081"/>
    </source>
</evidence>
<dbReference type="PANTHER" id="PTHR36151:SF3">
    <property type="entry name" value="ER-BOUND OXYGENASE MPAB_MPAB'_RUBBER OXYGENASE CATALYTIC DOMAIN-CONTAINING PROTEIN"/>
    <property type="match status" value="1"/>
</dbReference>
<dbReference type="InterPro" id="IPR018713">
    <property type="entry name" value="MPAB/Lcp_cat_dom"/>
</dbReference>
<accession>A0A4Y8X1C5</accession>
<reference evidence="2 3" key="1">
    <citation type="submission" date="2020-08" db="EMBL/GenBank/DDBJ databases">
        <title>Sequencing the genomes of 1000 actinobacteria strains.</title>
        <authorList>
            <person name="Klenk H.-P."/>
        </authorList>
    </citation>
    <scope>NUCLEOTIDE SEQUENCE [LARGE SCALE GENOMIC DNA]</scope>
    <source>
        <strain evidence="2 3">DSM 19079</strain>
    </source>
</reference>